<reference evidence="1 2" key="1">
    <citation type="journal article" date="2022" name="Plant J.">
        <title>Chromosome-level genome of Camellia lanceoleosa provides a valuable resource for understanding genome evolution and self-incompatibility.</title>
        <authorList>
            <person name="Gong W."/>
            <person name="Xiao S."/>
            <person name="Wang L."/>
            <person name="Liao Z."/>
            <person name="Chang Y."/>
            <person name="Mo W."/>
            <person name="Hu G."/>
            <person name="Li W."/>
            <person name="Zhao G."/>
            <person name="Zhu H."/>
            <person name="Hu X."/>
            <person name="Ji K."/>
            <person name="Xiang X."/>
            <person name="Song Q."/>
            <person name="Yuan D."/>
            <person name="Jin S."/>
            <person name="Zhang L."/>
        </authorList>
    </citation>
    <scope>NUCLEOTIDE SEQUENCE [LARGE SCALE GENOMIC DNA]</scope>
    <source>
        <strain evidence="1">SQ_2022a</strain>
    </source>
</reference>
<accession>A0ACC0HLN3</accession>
<evidence type="ECO:0000313" key="2">
    <source>
        <dbReference type="Proteomes" id="UP001060215"/>
    </source>
</evidence>
<name>A0ACC0HLN3_9ERIC</name>
<evidence type="ECO:0000313" key="1">
    <source>
        <dbReference type="EMBL" id="KAI8013452.1"/>
    </source>
</evidence>
<dbReference type="Proteomes" id="UP001060215">
    <property type="component" value="Chromosome 4"/>
</dbReference>
<comment type="caution">
    <text evidence="1">The sequence shown here is derived from an EMBL/GenBank/DDBJ whole genome shotgun (WGS) entry which is preliminary data.</text>
</comment>
<gene>
    <name evidence="1" type="ORF">LOK49_LG05G01833</name>
</gene>
<sequence>MDGRKLRQQLLRSHRRGFLCKGYYLISRLVSQRYGFIEFVSHAAAEKVLQSFNGTIMPNTEQTFRLNWAGFSTGDRRVDAGSDLSVFVGDLAADVTDAVLHETFASRYPSVKGAKVVVDSNTGRSKLRMDSNNQVNGAYYGRAGLWRLWICRASESGSSMYAASGTYGAASNGYGNHQQPVS</sequence>
<keyword evidence="2" id="KW-1185">Reference proteome</keyword>
<proteinExistence type="predicted"/>
<dbReference type="EMBL" id="CM045761">
    <property type="protein sequence ID" value="KAI8013452.1"/>
    <property type="molecule type" value="Genomic_DNA"/>
</dbReference>
<organism evidence="1 2">
    <name type="scientific">Camellia lanceoleosa</name>
    <dbReference type="NCBI Taxonomy" id="1840588"/>
    <lineage>
        <taxon>Eukaryota</taxon>
        <taxon>Viridiplantae</taxon>
        <taxon>Streptophyta</taxon>
        <taxon>Embryophyta</taxon>
        <taxon>Tracheophyta</taxon>
        <taxon>Spermatophyta</taxon>
        <taxon>Magnoliopsida</taxon>
        <taxon>eudicotyledons</taxon>
        <taxon>Gunneridae</taxon>
        <taxon>Pentapetalae</taxon>
        <taxon>asterids</taxon>
        <taxon>Ericales</taxon>
        <taxon>Theaceae</taxon>
        <taxon>Camellia</taxon>
    </lineage>
</organism>
<protein>
    <submittedName>
        <fullName evidence="1">Polyadenylate-binding protein RBP47</fullName>
    </submittedName>
</protein>